<evidence type="ECO:0000313" key="2">
    <source>
        <dbReference type="Proteomes" id="UP000724584"/>
    </source>
</evidence>
<sequence>MGIFDTYCAICGCSLEGATIGSNAPSALRWRHARVARKRQERESGEFDPDAYSDEEEVVEYGDDAVDEVWYPQDEGRSYDPTLVTLESMSWLEESYCLAVNPQAPGGPAYSFIGPAAFPFHPCCFSILTDVLTGSTDVAKVDKDALYGAMSERVIHYRSFLELDYGEISGIDQTWESIAGEEFSVTNPGTTPEITNLLVHCLADGRFQARSDSLKIDREIPVQDPFAGLPVEILHTILRFLSGDTLISLRRASWAVFCMTRHNSFWKWFLKHEMAWLTELRPLLSDPRPGPEPSYRALYLWLDKATAPRYGVEGPFMALANRRRIWSVCEQLSPHYFRQLQVPQQQPDYNMLQEATCRHLALISGVDQPSQSWDVQRTLFAYSQDEMKNKLFFFSVYWAEGHRLAGLSVTVDKENRTFGLTDDNMPHLTRTTMCLALGEYITAIILTLQTTDPNKHATASPYVVRMEVRGRSHPEPADLARMKLRPCSLPLKLTSLGPHAKRWRNRSRTEQRRGYPPAALPQPNPPPSLRRDMPRRNHGPHRSCTLPPPPPPPRSPTPQPPIN</sequence>
<dbReference type="EMBL" id="JAGIZQ010000007">
    <property type="protein sequence ID" value="KAH6617563.1"/>
    <property type="molecule type" value="Genomic_DNA"/>
</dbReference>
<name>A0ACB7NVR1_9PEZI</name>
<organism evidence="1 2">
    <name type="scientific">Chaetomium tenue</name>
    <dbReference type="NCBI Taxonomy" id="1854479"/>
    <lineage>
        <taxon>Eukaryota</taxon>
        <taxon>Fungi</taxon>
        <taxon>Dikarya</taxon>
        <taxon>Ascomycota</taxon>
        <taxon>Pezizomycotina</taxon>
        <taxon>Sordariomycetes</taxon>
        <taxon>Sordariomycetidae</taxon>
        <taxon>Sordariales</taxon>
        <taxon>Chaetomiaceae</taxon>
        <taxon>Chaetomium</taxon>
    </lineage>
</organism>
<keyword evidence="2" id="KW-1185">Reference proteome</keyword>
<comment type="caution">
    <text evidence="1">The sequence shown here is derived from an EMBL/GenBank/DDBJ whole genome shotgun (WGS) entry which is preliminary data.</text>
</comment>
<accession>A0ACB7NVR1</accession>
<proteinExistence type="predicted"/>
<evidence type="ECO:0000313" key="1">
    <source>
        <dbReference type="EMBL" id="KAH6617563.1"/>
    </source>
</evidence>
<dbReference type="Proteomes" id="UP000724584">
    <property type="component" value="Unassembled WGS sequence"/>
</dbReference>
<reference evidence="1 2" key="1">
    <citation type="journal article" date="2021" name="Nat. Commun.">
        <title>Genetic determinants of endophytism in the Arabidopsis root mycobiome.</title>
        <authorList>
            <person name="Mesny F."/>
            <person name="Miyauchi S."/>
            <person name="Thiergart T."/>
            <person name="Pickel B."/>
            <person name="Atanasova L."/>
            <person name="Karlsson M."/>
            <person name="Huettel B."/>
            <person name="Barry K.W."/>
            <person name="Haridas S."/>
            <person name="Chen C."/>
            <person name="Bauer D."/>
            <person name="Andreopoulos W."/>
            <person name="Pangilinan J."/>
            <person name="LaButti K."/>
            <person name="Riley R."/>
            <person name="Lipzen A."/>
            <person name="Clum A."/>
            <person name="Drula E."/>
            <person name="Henrissat B."/>
            <person name="Kohler A."/>
            <person name="Grigoriev I.V."/>
            <person name="Martin F.M."/>
            <person name="Hacquard S."/>
        </authorList>
    </citation>
    <scope>NUCLEOTIDE SEQUENCE [LARGE SCALE GENOMIC DNA]</scope>
    <source>
        <strain evidence="1 2">MPI-SDFR-AT-0079</strain>
    </source>
</reference>
<protein>
    <submittedName>
        <fullName evidence="1">Uncharacterized protein</fullName>
    </submittedName>
</protein>
<gene>
    <name evidence="1" type="ORF">F5144DRAFT_499211</name>
</gene>